<organism evidence="8 9">
    <name type="scientific">Cetobacterium ceti</name>
    <dbReference type="NCBI Taxonomy" id="180163"/>
    <lineage>
        <taxon>Bacteria</taxon>
        <taxon>Fusobacteriati</taxon>
        <taxon>Fusobacteriota</taxon>
        <taxon>Fusobacteriia</taxon>
        <taxon>Fusobacteriales</taxon>
        <taxon>Fusobacteriaceae</taxon>
        <taxon>Cetobacterium</taxon>
    </lineage>
</organism>
<name>A0A1T4K1Z8_9FUSO</name>
<comment type="subcellular location">
    <subcellularLocation>
        <location evidence="1">Cell membrane</location>
        <topology evidence="1">Multi-pass membrane protein</topology>
    </subcellularLocation>
</comment>
<proteinExistence type="predicted"/>
<dbReference type="CDD" id="cd16380">
    <property type="entry name" value="YitT_C"/>
    <property type="match status" value="1"/>
</dbReference>
<dbReference type="PANTHER" id="PTHR33545">
    <property type="entry name" value="UPF0750 MEMBRANE PROTEIN YITT-RELATED"/>
    <property type="match status" value="1"/>
</dbReference>
<dbReference type="Gene3D" id="3.30.70.120">
    <property type="match status" value="1"/>
</dbReference>
<evidence type="ECO:0000259" key="7">
    <source>
        <dbReference type="Pfam" id="PF10035"/>
    </source>
</evidence>
<feature type="transmembrane region" description="Helical" evidence="6">
    <location>
        <begin position="83"/>
        <end position="100"/>
    </location>
</feature>
<protein>
    <submittedName>
        <fullName evidence="8">Uncharacterized membrane-anchored protein YitT, contains DUF161 and DUF2179 domains</fullName>
    </submittedName>
</protein>
<dbReference type="Pfam" id="PF02588">
    <property type="entry name" value="YitT_membrane"/>
    <property type="match status" value="1"/>
</dbReference>
<accession>A0A1T4K1Z8</accession>
<gene>
    <name evidence="8" type="ORF">SAMN02745174_00254</name>
</gene>
<keyword evidence="3 6" id="KW-0812">Transmembrane</keyword>
<dbReference type="InterPro" id="IPR003740">
    <property type="entry name" value="YitT"/>
</dbReference>
<sequence length="299" mass="32679">MKRKKLRVMLDYIFIYIGTLIAAMGINLFLVPAKLAPGGVTGISIIVNSFTGISLGNLMFIINIPIFLVGLKVFGKAYGLKTLLGITFLSFNIDIIKYIIPNYQSLVDFTKGGNLFLAPIYGGLFMGIGLGTVMKSGGTTGGSDIVAGILNKYFRIPMGQAFIMIDFCVISTAAYIFGIEKALYALINLYTTGVVINKVIEGKGGAKMAYIVTSKYEEVKNIIIRDLNKTGNLFRAEALYTGNERKIIMTVLRNREVFLLKELISGVDKEAFVIISDAHEVMGRGYTFEVEPGGKKKNG</sequence>
<keyword evidence="5 6" id="KW-0472">Membrane</keyword>
<dbReference type="STRING" id="180163.SAMN02745174_00254"/>
<dbReference type="GO" id="GO:0005886">
    <property type="term" value="C:plasma membrane"/>
    <property type="evidence" value="ECO:0007669"/>
    <property type="project" value="UniProtKB-SubCell"/>
</dbReference>
<evidence type="ECO:0000256" key="5">
    <source>
        <dbReference type="ARBA" id="ARBA00023136"/>
    </source>
</evidence>
<evidence type="ECO:0000256" key="2">
    <source>
        <dbReference type="ARBA" id="ARBA00022475"/>
    </source>
</evidence>
<feature type="transmembrane region" description="Helical" evidence="6">
    <location>
        <begin position="12"/>
        <end position="33"/>
    </location>
</feature>
<dbReference type="EMBL" id="FUWX01000004">
    <property type="protein sequence ID" value="SJZ36461.1"/>
    <property type="molecule type" value="Genomic_DNA"/>
</dbReference>
<keyword evidence="9" id="KW-1185">Reference proteome</keyword>
<dbReference type="PANTHER" id="PTHR33545:SF5">
    <property type="entry name" value="UPF0750 MEMBRANE PROTEIN YITT"/>
    <property type="match status" value="1"/>
</dbReference>
<dbReference type="Pfam" id="PF10035">
    <property type="entry name" value="DUF2179"/>
    <property type="match status" value="1"/>
</dbReference>
<feature type="transmembrane region" description="Helical" evidence="6">
    <location>
        <begin position="45"/>
        <end position="71"/>
    </location>
</feature>
<feature type="domain" description="DUF2179" evidence="7">
    <location>
        <begin position="234"/>
        <end position="283"/>
    </location>
</feature>
<evidence type="ECO:0000256" key="1">
    <source>
        <dbReference type="ARBA" id="ARBA00004651"/>
    </source>
</evidence>
<dbReference type="InterPro" id="IPR015867">
    <property type="entry name" value="N-reg_PII/ATP_PRibTrfase_C"/>
</dbReference>
<keyword evidence="2" id="KW-1003">Cell membrane</keyword>
<dbReference type="Proteomes" id="UP000191153">
    <property type="component" value="Unassembled WGS sequence"/>
</dbReference>
<reference evidence="8 9" key="1">
    <citation type="submission" date="2017-02" db="EMBL/GenBank/DDBJ databases">
        <authorList>
            <person name="Peterson S.W."/>
        </authorList>
    </citation>
    <scope>NUCLEOTIDE SEQUENCE [LARGE SCALE GENOMIC DNA]</scope>
    <source>
        <strain evidence="8 9">ATCC 700028</strain>
    </source>
</reference>
<evidence type="ECO:0000256" key="6">
    <source>
        <dbReference type="SAM" id="Phobius"/>
    </source>
</evidence>
<dbReference type="AlphaFoldDB" id="A0A1T4K1Z8"/>
<evidence type="ECO:0000256" key="3">
    <source>
        <dbReference type="ARBA" id="ARBA00022692"/>
    </source>
</evidence>
<feature type="transmembrane region" description="Helical" evidence="6">
    <location>
        <begin position="154"/>
        <end position="176"/>
    </location>
</feature>
<dbReference type="InterPro" id="IPR019264">
    <property type="entry name" value="DUF2179"/>
</dbReference>
<keyword evidence="4 6" id="KW-1133">Transmembrane helix</keyword>
<dbReference type="InterPro" id="IPR051461">
    <property type="entry name" value="UPF0750_membrane"/>
</dbReference>
<evidence type="ECO:0000313" key="8">
    <source>
        <dbReference type="EMBL" id="SJZ36461.1"/>
    </source>
</evidence>
<evidence type="ECO:0000256" key="4">
    <source>
        <dbReference type="ARBA" id="ARBA00022989"/>
    </source>
</evidence>
<evidence type="ECO:0000313" key="9">
    <source>
        <dbReference type="Proteomes" id="UP000191153"/>
    </source>
</evidence>
<feature type="transmembrane region" description="Helical" evidence="6">
    <location>
        <begin position="112"/>
        <end position="133"/>
    </location>
</feature>
<dbReference type="PIRSF" id="PIRSF006483">
    <property type="entry name" value="Membrane_protein_YitT"/>
    <property type="match status" value="1"/>
</dbReference>